<dbReference type="OrthoDB" id="2355at2759"/>
<evidence type="ECO:0000256" key="6">
    <source>
        <dbReference type="ARBA" id="ARBA00034687"/>
    </source>
</evidence>
<dbReference type="AlphaFoldDB" id="A0A1Y1UP09"/>
<evidence type="ECO:0000256" key="1">
    <source>
        <dbReference type="ARBA" id="ARBA00004245"/>
    </source>
</evidence>
<dbReference type="GeneID" id="33559643"/>
<proteinExistence type="inferred from homology"/>
<comment type="function">
    <text evidence="6">Part of the dynactin complex that activates the molecular motor dynein for ultra-processive transport along microtubules.</text>
</comment>
<dbReference type="InterPro" id="IPR011004">
    <property type="entry name" value="Trimer_LpxA-like_sf"/>
</dbReference>
<evidence type="ECO:0000256" key="5">
    <source>
        <dbReference type="ARBA" id="ARBA00023212"/>
    </source>
</evidence>
<comment type="caution">
    <text evidence="7">The sequence shown here is derived from an EMBL/GenBank/DDBJ whole genome shotgun (WGS) entry which is preliminary data.</text>
</comment>
<name>A0A1Y1UP09_9TREE</name>
<dbReference type="SUPFAM" id="SSF51161">
    <property type="entry name" value="Trimeric LpxA-like enzymes"/>
    <property type="match status" value="1"/>
</dbReference>
<gene>
    <name evidence="7" type="ORF">BD324DRAFT_648402</name>
</gene>
<keyword evidence="4" id="KW-0963">Cytoplasm</keyword>
<evidence type="ECO:0000313" key="8">
    <source>
        <dbReference type="Proteomes" id="UP000193218"/>
    </source>
</evidence>
<dbReference type="RefSeq" id="XP_021873558.1">
    <property type="nucleotide sequence ID" value="XM_022017834.1"/>
</dbReference>
<dbReference type="CDD" id="cd04646">
    <property type="entry name" value="LbH_Dynactin_6"/>
    <property type="match status" value="1"/>
</dbReference>
<dbReference type="InParanoid" id="A0A1Y1UP09"/>
<keyword evidence="5" id="KW-0206">Cytoskeleton</keyword>
<dbReference type="GO" id="GO:0070840">
    <property type="term" value="F:dynein complex binding"/>
    <property type="evidence" value="ECO:0007669"/>
    <property type="project" value="TreeGrafter"/>
</dbReference>
<dbReference type="Gene3D" id="2.160.10.10">
    <property type="entry name" value="Hexapeptide repeat proteins"/>
    <property type="match status" value="1"/>
</dbReference>
<accession>A0A1Y1UP09</accession>
<dbReference type="PANTHER" id="PTHR13072:SF0">
    <property type="entry name" value="DYNACTIN SUBUNIT 6"/>
    <property type="match status" value="1"/>
</dbReference>
<evidence type="ECO:0000313" key="7">
    <source>
        <dbReference type="EMBL" id="ORX39773.1"/>
    </source>
</evidence>
<reference evidence="7 8" key="1">
    <citation type="submission" date="2017-03" db="EMBL/GenBank/DDBJ databases">
        <title>Widespread Adenine N6-methylation of Active Genes in Fungi.</title>
        <authorList>
            <consortium name="DOE Joint Genome Institute"/>
            <person name="Mondo S.J."/>
            <person name="Dannebaum R.O."/>
            <person name="Kuo R.C."/>
            <person name="Louie K.B."/>
            <person name="Bewick A.J."/>
            <person name="Labutti K."/>
            <person name="Haridas S."/>
            <person name="Kuo A."/>
            <person name="Salamov A."/>
            <person name="Ahrendt S.R."/>
            <person name="Lau R."/>
            <person name="Bowen B.P."/>
            <person name="Lipzen A."/>
            <person name="Sullivan W."/>
            <person name="Andreopoulos W.B."/>
            <person name="Clum A."/>
            <person name="Lindquist E."/>
            <person name="Daum C."/>
            <person name="Northen T.R."/>
            <person name="Ramamoorthy G."/>
            <person name="Schmitz R.J."/>
            <person name="Gryganskyi A."/>
            <person name="Culley D."/>
            <person name="Magnuson J."/>
            <person name="James T.Y."/>
            <person name="O'Malley M.A."/>
            <person name="Stajich J.E."/>
            <person name="Spatafora J.W."/>
            <person name="Visel A."/>
            <person name="Grigoriev I.V."/>
        </authorList>
    </citation>
    <scope>NUCLEOTIDE SEQUENCE [LARGE SCALE GENOMIC DNA]</scope>
    <source>
        <strain evidence="7 8">NRRL Y-17943</strain>
    </source>
</reference>
<evidence type="ECO:0000256" key="2">
    <source>
        <dbReference type="ARBA" id="ARBA00007719"/>
    </source>
</evidence>
<dbReference type="EMBL" id="NBSH01000002">
    <property type="protein sequence ID" value="ORX39773.1"/>
    <property type="molecule type" value="Genomic_DNA"/>
</dbReference>
<comment type="subcellular location">
    <subcellularLocation>
        <location evidence="1">Cytoplasm</location>
        <location evidence="1">Cytoskeleton</location>
    </subcellularLocation>
</comment>
<evidence type="ECO:0000256" key="3">
    <source>
        <dbReference type="ARBA" id="ARBA00016573"/>
    </source>
</evidence>
<organism evidence="7 8">
    <name type="scientific">Kockovaella imperatae</name>
    <dbReference type="NCBI Taxonomy" id="4999"/>
    <lineage>
        <taxon>Eukaryota</taxon>
        <taxon>Fungi</taxon>
        <taxon>Dikarya</taxon>
        <taxon>Basidiomycota</taxon>
        <taxon>Agaricomycotina</taxon>
        <taxon>Tremellomycetes</taxon>
        <taxon>Tremellales</taxon>
        <taxon>Cuniculitremaceae</taxon>
        <taxon>Kockovaella</taxon>
    </lineage>
</organism>
<dbReference type="STRING" id="4999.A0A1Y1UP09"/>
<dbReference type="Proteomes" id="UP000193218">
    <property type="component" value="Unassembled WGS sequence"/>
</dbReference>
<evidence type="ECO:0000256" key="4">
    <source>
        <dbReference type="ARBA" id="ARBA00022490"/>
    </source>
</evidence>
<dbReference type="GO" id="GO:0007052">
    <property type="term" value="P:mitotic spindle organization"/>
    <property type="evidence" value="ECO:0007669"/>
    <property type="project" value="TreeGrafter"/>
</dbReference>
<keyword evidence="8" id="KW-1185">Reference proteome</keyword>
<dbReference type="PANTHER" id="PTHR13072">
    <property type="entry name" value="DYNACTIN 6"/>
    <property type="match status" value="1"/>
</dbReference>
<protein>
    <recommendedName>
        <fullName evidence="3">Dynactin subunit 6</fullName>
    </recommendedName>
</protein>
<dbReference type="InterPro" id="IPR027777">
    <property type="entry name" value="DCTN6"/>
</dbReference>
<comment type="similarity">
    <text evidence="2">Belongs to the dynactin subunits 5/6 family. Dynactin subunit 6 subfamily.</text>
</comment>
<sequence>MSRPVAPVSKVTAHSTSLICQDIDIRGDVTVGAGSIIHPKASILAVGGPIVIGEGCLIEETAVIVNRWASDFRRKEVLSIGNRNVFMVGCRVEALSIGHSNSFQPKARVSGVHVSDHCVFGSGTVTLPSIPTGEQSSASETLPPYTSVHGSLSERTIWDGSGQEMEENVYAKHVDYLREILPKFNRMRVV</sequence>
<dbReference type="GO" id="GO:0005869">
    <property type="term" value="C:dynactin complex"/>
    <property type="evidence" value="ECO:0007669"/>
    <property type="project" value="InterPro"/>
</dbReference>